<dbReference type="InterPro" id="IPR008927">
    <property type="entry name" value="6-PGluconate_DH-like_C_sf"/>
</dbReference>
<feature type="domain" description="Pyrroline-5-carboxylate reductase dimerisation" evidence="13">
    <location>
        <begin position="161"/>
        <end position="265"/>
    </location>
</feature>
<feature type="binding site" evidence="11">
    <location>
        <position position="56"/>
    </location>
    <ligand>
        <name>NADPH</name>
        <dbReference type="ChEBI" id="CHEBI:57783"/>
    </ligand>
</feature>
<protein>
    <recommendedName>
        <fullName evidence="9 10">Pyrroline-5-carboxylate reductase</fullName>
        <shortName evidence="9">P5C reductase</shortName>
        <shortName evidence="9">P5CR</shortName>
        <ecNumber evidence="9 10">1.5.1.2</ecNumber>
    </recommendedName>
    <alternativeName>
        <fullName evidence="9">PCA reductase</fullName>
    </alternativeName>
</protein>
<gene>
    <name evidence="9" type="primary">proC</name>
    <name evidence="14" type="ORF">JMA_31540</name>
</gene>
<feature type="binding site" evidence="11">
    <location>
        <begin position="7"/>
        <end position="12"/>
    </location>
    <ligand>
        <name>NADP(+)</name>
        <dbReference type="ChEBI" id="CHEBI:58349"/>
    </ligand>
</feature>
<dbReference type="KEGG" id="jeo:JMA_31540"/>
<evidence type="ECO:0000256" key="5">
    <source>
        <dbReference type="ARBA" id="ARBA00022650"/>
    </source>
</evidence>
<evidence type="ECO:0000256" key="10">
    <source>
        <dbReference type="NCBIfam" id="TIGR00112"/>
    </source>
</evidence>
<comment type="similarity">
    <text evidence="2 9">Belongs to the pyrroline-5-carboxylate reductase family.</text>
</comment>
<evidence type="ECO:0000256" key="9">
    <source>
        <dbReference type="HAMAP-Rule" id="MF_01925"/>
    </source>
</evidence>
<dbReference type="SUPFAM" id="SSF51735">
    <property type="entry name" value="NAD(P)-binding Rossmann-fold domains"/>
    <property type="match status" value="1"/>
</dbReference>
<evidence type="ECO:0000256" key="1">
    <source>
        <dbReference type="ARBA" id="ARBA00004496"/>
    </source>
</evidence>
<keyword evidence="4 9" id="KW-0028">Amino-acid biosynthesis</keyword>
<evidence type="ECO:0000256" key="11">
    <source>
        <dbReference type="PIRSR" id="PIRSR000193-1"/>
    </source>
</evidence>
<comment type="catalytic activity">
    <reaction evidence="9">
        <text>L-proline + NADP(+) = (S)-1-pyrroline-5-carboxylate + NADPH + 2 H(+)</text>
        <dbReference type="Rhea" id="RHEA:14109"/>
        <dbReference type="ChEBI" id="CHEBI:15378"/>
        <dbReference type="ChEBI" id="CHEBI:17388"/>
        <dbReference type="ChEBI" id="CHEBI:57783"/>
        <dbReference type="ChEBI" id="CHEBI:58349"/>
        <dbReference type="ChEBI" id="CHEBI:60039"/>
        <dbReference type="EC" id="1.5.1.2"/>
    </reaction>
</comment>
<keyword evidence="7 9" id="KW-0560">Oxidoreductase</keyword>
<dbReference type="PANTHER" id="PTHR11645">
    <property type="entry name" value="PYRROLINE-5-CARBOXYLATE REDUCTASE"/>
    <property type="match status" value="1"/>
</dbReference>
<evidence type="ECO:0000256" key="8">
    <source>
        <dbReference type="ARBA" id="ARBA00058118"/>
    </source>
</evidence>
<reference evidence="14 15" key="1">
    <citation type="submission" date="2014-08" db="EMBL/GenBank/DDBJ databases">
        <title>Complete genome of a marine bacteria Jeotgalibacillus malaysiensis.</title>
        <authorList>
            <person name="Yaakop A.S."/>
            <person name="Chan K.-G."/>
            <person name="Goh K.M."/>
        </authorList>
    </citation>
    <scope>NUCLEOTIDE SEQUENCE [LARGE SCALE GENOMIC DNA]</scope>
    <source>
        <strain evidence="14 15">D5</strain>
    </source>
</reference>
<dbReference type="FunFam" id="1.10.3730.10:FF:000001">
    <property type="entry name" value="Pyrroline-5-carboxylate reductase"/>
    <property type="match status" value="1"/>
</dbReference>
<dbReference type="PANTHER" id="PTHR11645:SF0">
    <property type="entry name" value="PYRROLINE-5-CARBOXYLATE REDUCTASE 3"/>
    <property type="match status" value="1"/>
</dbReference>
<dbReference type="EC" id="1.5.1.2" evidence="9 10"/>
<dbReference type="Pfam" id="PF14748">
    <property type="entry name" value="P5CR_dimer"/>
    <property type="match status" value="1"/>
</dbReference>
<dbReference type="STRING" id="1508404.JMA_31540"/>
<keyword evidence="5 9" id="KW-0641">Proline biosynthesis</keyword>
<organism evidence="14 15">
    <name type="scientific">Jeotgalibacillus malaysiensis</name>
    <dbReference type="NCBI Taxonomy" id="1508404"/>
    <lineage>
        <taxon>Bacteria</taxon>
        <taxon>Bacillati</taxon>
        <taxon>Bacillota</taxon>
        <taxon>Bacilli</taxon>
        <taxon>Bacillales</taxon>
        <taxon>Caryophanaceae</taxon>
        <taxon>Jeotgalibacillus</taxon>
    </lineage>
</organism>
<dbReference type="AlphaFoldDB" id="A0A0B5AQV8"/>
<evidence type="ECO:0000259" key="13">
    <source>
        <dbReference type="Pfam" id="PF14748"/>
    </source>
</evidence>
<dbReference type="UniPathway" id="UPA00098">
    <property type="reaction ID" value="UER00361"/>
</dbReference>
<name>A0A0B5AQV8_9BACL</name>
<feature type="domain" description="Pyrroline-5-carboxylate reductase catalytic N-terminal" evidence="12">
    <location>
        <begin position="3"/>
        <end position="98"/>
    </location>
</feature>
<dbReference type="Pfam" id="PF03807">
    <property type="entry name" value="F420_oxidored"/>
    <property type="match status" value="1"/>
</dbReference>
<keyword evidence="3 9" id="KW-0963">Cytoplasm</keyword>
<dbReference type="OrthoDB" id="9805754at2"/>
<dbReference type="HOGENOM" id="CLU_042344_3_1_9"/>
<dbReference type="Proteomes" id="UP000031449">
    <property type="component" value="Chromosome"/>
</dbReference>
<evidence type="ECO:0000256" key="7">
    <source>
        <dbReference type="ARBA" id="ARBA00023002"/>
    </source>
</evidence>
<evidence type="ECO:0000313" key="15">
    <source>
        <dbReference type="Proteomes" id="UP000031449"/>
    </source>
</evidence>
<dbReference type="InterPro" id="IPR036291">
    <property type="entry name" value="NAD(P)-bd_dom_sf"/>
</dbReference>
<dbReference type="GO" id="GO:0055129">
    <property type="term" value="P:L-proline biosynthetic process"/>
    <property type="evidence" value="ECO:0007669"/>
    <property type="project" value="UniProtKB-UniRule"/>
</dbReference>
<sequence length="269" mass="28419">MTQIGFIGCGKMAQAMIGGMIRSKTVKASSIIASATTKDTRVKVSDQFGIEVTGDNAKVAKEADLLFLGIVPGLHKQILEEINSHLSADTVIITIAAGLTTADISAFAGKKLKVIRTMPNTPSLAGEGMSAISVNDEVTEEELETVLKLFRSFGKTEVISEDLMDSIPAISGSSPAYVYMMIEAMADGGVRQGLKRDQAYRLAAQAVLGAAKMVLDTGKHPGELKDQVTSPGGATIAATEALEKHRFRGAILEAMESCTTTVKELGNKK</sequence>
<dbReference type="Gene3D" id="1.10.3730.10">
    <property type="entry name" value="ProC C-terminal domain-like"/>
    <property type="match status" value="1"/>
</dbReference>
<dbReference type="EMBL" id="CP009416">
    <property type="protein sequence ID" value="AJD92471.1"/>
    <property type="molecule type" value="Genomic_DNA"/>
</dbReference>
<dbReference type="InterPro" id="IPR029036">
    <property type="entry name" value="P5CR_dimer"/>
</dbReference>
<accession>A0A0B5AQV8</accession>
<keyword evidence="15" id="KW-1185">Reference proteome</keyword>
<comment type="catalytic activity">
    <reaction evidence="9">
        <text>L-proline + NAD(+) = (S)-1-pyrroline-5-carboxylate + NADH + 2 H(+)</text>
        <dbReference type="Rhea" id="RHEA:14105"/>
        <dbReference type="ChEBI" id="CHEBI:15378"/>
        <dbReference type="ChEBI" id="CHEBI:17388"/>
        <dbReference type="ChEBI" id="CHEBI:57540"/>
        <dbReference type="ChEBI" id="CHEBI:57945"/>
        <dbReference type="ChEBI" id="CHEBI:60039"/>
        <dbReference type="EC" id="1.5.1.2"/>
    </reaction>
</comment>
<dbReference type="GO" id="GO:0004735">
    <property type="term" value="F:pyrroline-5-carboxylate reductase activity"/>
    <property type="evidence" value="ECO:0007669"/>
    <property type="project" value="UniProtKB-UniRule"/>
</dbReference>
<evidence type="ECO:0000256" key="6">
    <source>
        <dbReference type="ARBA" id="ARBA00022857"/>
    </source>
</evidence>
<dbReference type="HAMAP" id="MF_01925">
    <property type="entry name" value="P5C_reductase"/>
    <property type="match status" value="1"/>
</dbReference>
<dbReference type="PIRSF" id="PIRSF000193">
    <property type="entry name" value="Pyrrol-5-carb_rd"/>
    <property type="match status" value="1"/>
</dbReference>
<evidence type="ECO:0000256" key="4">
    <source>
        <dbReference type="ARBA" id="ARBA00022605"/>
    </source>
</evidence>
<dbReference type="GO" id="GO:0005737">
    <property type="term" value="C:cytoplasm"/>
    <property type="evidence" value="ECO:0007669"/>
    <property type="project" value="UniProtKB-SubCell"/>
</dbReference>
<proteinExistence type="inferred from homology"/>
<dbReference type="FunFam" id="3.40.50.720:FF:000190">
    <property type="entry name" value="Pyrroline-5-carboxylate reductase"/>
    <property type="match status" value="1"/>
</dbReference>
<evidence type="ECO:0000313" key="14">
    <source>
        <dbReference type="EMBL" id="AJD92471.1"/>
    </source>
</evidence>
<dbReference type="Gene3D" id="3.40.50.720">
    <property type="entry name" value="NAD(P)-binding Rossmann-like Domain"/>
    <property type="match status" value="1"/>
</dbReference>
<evidence type="ECO:0000259" key="12">
    <source>
        <dbReference type="Pfam" id="PF03807"/>
    </source>
</evidence>
<dbReference type="InterPro" id="IPR028939">
    <property type="entry name" value="P5C_Rdtase_cat_N"/>
</dbReference>
<dbReference type="SUPFAM" id="SSF48179">
    <property type="entry name" value="6-phosphogluconate dehydrogenase C-terminal domain-like"/>
    <property type="match status" value="1"/>
</dbReference>
<comment type="pathway">
    <text evidence="9">Amino-acid biosynthesis; L-proline biosynthesis; L-proline from L-glutamate 5-semialdehyde: step 1/1.</text>
</comment>
<comment type="function">
    <text evidence="8 9">Catalyzes the reduction of 1-pyrroline-5-carboxylate (PCA) to L-proline.</text>
</comment>
<comment type="subcellular location">
    <subcellularLocation>
        <location evidence="1 9">Cytoplasm</location>
    </subcellularLocation>
</comment>
<keyword evidence="6 9" id="KW-0521">NADP</keyword>
<dbReference type="NCBIfam" id="TIGR00112">
    <property type="entry name" value="proC"/>
    <property type="match status" value="1"/>
</dbReference>
<evidence type="ECO:0000256" key="3">
    <source>
        <dbReference type="ARBA" id="ARBA00022490"/>
    </source>
</evidence>
<evidence type="ECO:0000256" key="2">
    <source>
        <dbReference type="ARBA" id="ARBA00005525"/>
    </source>
</evidence>
<dbReference type="InterPro" id="IPR000304">
    <property type="entry name" value="Pyrroline-COOH_reductase"/>
</dbReference>